<keyword evidence="1" id="KW-0472">Membrane</keyword>
<sequence length="500" mass="54073">MNAMPPQTRHSPLARQLADQVFSRSAGAPLVGGNAIRLLFDSKENFPAWLDSIRNARHSILMEMYLVGSDSFGRELCQALAERARAGVRVVLVYDWLGSWVAQCRGVFAELAAAGGQVVRYNPPSTGNLLGLFGRDHRKLIVVDSEVAYISGLCASARWEGANGTEPWRDTGLALRGPLVGEAINAIADTLLHCGHPLREETLEELHRRVPESAGNVAARLIATTPATAHMMRLDLLVAGFARHTLWLTDAYFVGTSLYMMALKEAARDGVDVRLLVPRASDIPWIAALSRTLYRPLLEAGVRVFEWNGPMIHAKTAMADRRWARIGSTNLNISSWLANRELDVAIEDEGIAAQMADRFLADLDNATEIVLGARRIPVLTHPRPVTPGSRRTPSAAAAATAAARQAARIGDVMGAAVRGTRAVEGGEAGAFMTIGAILLGLALAILAFPKLLAYPLAIVLLFSGGAILLRAVTLRLDGLAERKKQHPARRPDTTDRTDTH</sequence>
<evidence type="ECO:0000313" key="3">
    <source>
        <dbReference type="EMBL" id="GGY08413.1"/>
    </source>
</evidence>
<organism evidence="3 4">
    <name type="scientific">Paludibacterium paludis</name>
    <dbReference type="NCBI Taxonomy" id="1225769"/>
    <lineage>
        <taxon>Bacteria</taxon>
        <taxon>Pseudomonadati</taxon>
        <taxon>Pseudomonadota</taxon>
        <taxon>Betaproteobacteria</taxon>
        <taxon>Neisseriales</taxon>
        <taxon>Chromobacteriaceae</taxon>
        <taxon>Paludibacterium</taxon>
    </lineage>
</organism>
<feature type="transmembrane region" description="Helical" evidence="1">
    <location>
        <begin position="454"/>
        <end position="474"/>
    </location>
</feature>
<gene>
    <name evidence="3" type="ORF">GCM10011289_08910</name>
</gene>
<dbReference type="AlphaFoldDB" id="A0A918NZD7"/>
<dbReference type="PANTHER" id="PTHR21248">
    <property type="entry name" value="CARDIOLIPIN SYNTHASE"/>
    <property type="match status" value="1"/>
</dbReference>
<dbReference type="Gene3D" id="3.30.870.10">
    <property type="entry name" value="Endonuclease Chain A"/>
    <property type="match status" value="2"/>
</dbReference>
<accession>A0A918NZD7</accession>
<keyword evidence="1" id="KW-0812">Transmembrane</keyword>
<evidence type="ECO:0000313" key="4">
    <source>
        <dbReference type="Proteomes" id="UP000645257"/>
    </source>
</evidence>
<dbReference type="Pfam" id="PF13091">
    <property type="entry name" value="PLDc_2"/>
    <property type="match status" value="2"/>
</dbReference>
<evidence type="ECO:0000256" key="1">
    <source>
        <dbReference type="SAM" id="Phobius"/>
    </source>
</evidence>
<dbReference type="CDD" id="cd09110">
    <property type="entry name" value="PLDc_CLS_1"/>
    <property type="match status" value="1"/>
</dbReference>
<dbReference type="PROSITE" id="PS50035">
    <property type="entry name" value="PLD"/>
    <property type="match status" value="2"/>
</dbReference>
<dbReference type="PANTHER" id="PTHR21248:SF22">
    <property type="entry name" value="PHOSPHOLIPASE D"/>
    <property type="match status" value="1"/>
</dbReference>
<dbReference type="GO" id="GO:0032049">
    <property type="term" value="P:cardiolipin biosynthetic process"/>
    <property type="evidence" value="ECO:0007669"/>
    <property type="project" value="UniProtKB-ARBA"/>
</dbReference>
<feature type="domain" description="PLD phosphodiesterase" evidence="2">
    <location>
        <begin position="308"/>
        <end position="335"/>
    </location>
</feature>
<dbReference type="CDD" id="cd09159">
    <property type="entry name" value="PLDc_ybhO_like_2"/>
    <property type="match status" value="1"/>
</dbReference>
<feature type="transmembrane region" description="Helical" evidence="1">
    <location>
        <begin position="428"/>
        <end position="448"/>
    </location>
</feature>
<protein>
    <recommendedName>
        <fullName evidence="2">PLD phosphodiesterase domain-containing protein</fullName>
    </recommendedName>
</protein>
<reference evidence="3" key="1">
    <citation type="journal article" date="2014" name="Int. J. Syst. Evol. Microbiol.">
        <title>Complete genome sequence of Corynebacterium casei LMG S-19264T (=DSM 44701T), isolated from a smear-ripened cheese.</title>
        <authorList>
            <consortium name="US DOE Joint Genome Institute (JGI-PGF)"/>
            <person name="Walter F."/>
            <person name="Albersmeier A."/>
            <person name="Kalinowski J."/>
            <person name="Ruckert C."/>
        </authorList>
    </citation>
    <scope>NUCLEOTIDE SEQUENCE</scope>
    <source>
        <strain evidence="3">KCTC 32182</strain>
    </source>
</reference>
<dbReference type="Proteomes" id="UP000645257">
    <property type="component" value="Unassembled WGS sequence"/>
</dbReference>
<dbReference type="InterPro" id="IPR001736">
    <property type="entry name" value="PLipase_D/transphosphatidylase"/>
</dbReference>
<comment type="caution">
    <text evidence="3">The sequence shown here is derived from an EMBL/GenBank/DDBJ whole genome shotgun (WGS) entry which is preliminary data.</text>
</comment>
<reference evidence="3" key="2">
    <citation type="submission" date="2020-09" db="EMBL/GenBank/DDBJ databases">
        <authorList>
            <person name="Sun Q."/>
            <person name="Kim S."/>
        </authorList>
    </citation>
    <scope>NUCLEOTIDE SEQUENCE</scope>
    <source>
        <strain evidence="3">KCTC 32182</strain>
    </source>
</reference>
<name>A0A918NZD7_9NEIS</name>
<dbReference type="SUPFAM" id="SSF56024">
    <property type="entry name" value="Phospholipase D/nuclease"/>
    <property type="match status" value="2"/>
</dbReference>
<dbReference type="InterPro" id="IPR025202">
    <property type="entry name" value="PLD-like_dom"/>
</dbReference>
<dbReference type="EMBL" id="BMYX01000003">
    <property type="protein sequence ID" value="GGY08413.1"/>
    <property type="molecule type" value="Genomic_DNA"/>
</dbReference>
<evidence type="ECO:0000259" key="2">
    <source>
        <dbReference type="PROSITE" id="PS50035"/>
    </source>
</evidence>
<proteinExistence type="predicted"/>
<keyword evidence="4" id="KW-1185">Reference proteome</keyword>
<dbReference type="SMART" id="SM00155">
    <property type="entry name" value="PLDc"/>
    <property type="match status" value="2"/>
</dbReference>
<dbReference type="GO" id="GO:0030572">
    <property type="term" value="F:phosphatidyltransferase activity"/>
    <property type="evidence" value="ECO:0007669"/>
    <property type="project" value="UniProtKB-ARBA"/>
</dbReference>
<feature type="domain" description="PLD phosphodiesterase" evidence="2">
    <location>
        <begin position="132"/>
        <end position="159"/>
    </location>
</feature>
<keyword evidence="1" id="KW-1133">Transmembrane helix</keyword>